<dbReference type="PROSITE" id="PS50089">
    <property type="entry name" value="ZF_RING_2"/>
    <property type="match status" value="1"/>
</dbReference>
<evidence type="ECO:0000313" key="4">
    <source>
        <dbReference type="Proteomes" id="UP000815325"/>
    </source>
</evidence>
<dbReference type="InterPro" id="IPR001841">
    <property type="entry name" value="Znf_RING"/>
</dbReference>
<dbReference type="PANTHER" id="PTHR22938:SF0">
    <property type="entry name" value="E3 UBIQUITIN-PROTEIN LIGASE ZNF598"/>
    <property type="match status" value="1"/>
</dbReference>
<keyword evidence="4" id="KW-1185">Reference proteome</keyword>
<proteinExistence type="predicted"/>
<reference evidence="3" key="1">
    <citation type="submission" date="2017-08" db="EMBL/GenBank/DDBJ databases">
        <authorList>
            <person name="Polle J.E."/>
            <person name="Barry K."/>
            <person name="Cushman J."/>
            <person name="Schmutz J."/>
            <person name="Tran D."/>
            <person name="Hathwaick L.T."/>
            <person name="Yim W.C."/>
            <person name="Jenkins J."/>
            <person name="Mckie-Krisberg Z.M."/>
            <person name="Prochnik S."/>
            <person name="Lindquist E."/>
            <person name="Dockter R.B."/>
            <person name="Adam C."/>
            <person name="Molina H."/>
            <person name="Bunkerborg J."/>
            <person name="Jin E."/>
            <person name="Buchheim M."/>
            <person name="Magnuson J."/>
        </authorList>
    </citation>
    <scope>NUCLEOTIDE SEQUENCE</scope>
    <source>
        <strain evidence="3">CCAP 19/18</strain>
    </source>
</reference>
<sequence length="79" mass="8786">MAAISDGTICCVCAEPLEWTAFGVCNHKDTCSKCVARWRFVLKDNTCMVCKTELSSVYITRCKCFANTNMSDPPRLIIA</sequence>
<keyword evidence="1" id="KW-0863">Zinc-finger</keyword>
<accession>A0ABQ7FT48</accession>
<dbReference type="InterPro" id="IPR044288">
    <property type="entry name" value="ZNF598/HEL2"/>
</dbReference>
<evidence type="ECO:0000259" key="2">
    <source>
        <dbReference type="PROSITE" id="PS50089"/>
    </source>
</evidence>
<gene>
    <name evidence="3" type="ORF">DUNSADRAFT_7933</name>
</gene>
<evidence type="ECO:0000313" key="3">
    <source>
        <dbReference type="EMBL" id="KAF5825633.1"/>
    </source>
</evidence>
<dbReference type="Pfam" id="PF13920">
    <property type="entry name" value="zf-C3HC4_3"/>
    <property type="match status" value="1"/>
</dbReference>
<dbReference type="EMBL" id="MU072329">
    <property type="protein sequence ID" value="KAF5825633.1"/>
    <property type="molecule type" value="Genomic_DNA"/>
</dbReference>
<feature type="domain" description="RING-type" evidence="2">
    <location>
        <begin position="10"/>
        <end position="51"/>
    </location>
</feature>
<dbReference type="InterPro" id="IPR013083">
    <property type="entry name" value="Znf_RING/FYVE/PHD"/>
</dbReference>
<keyword evidence="1" id="KW-0862">Zinc</keyword>
<protein>
    <recommendedName>
        <fullName evidence="2">RING-type domain-containing protein</fullName>
    </recommendedName>
</protein>
<keyword evidence="1" id="KW-0479">Metal-binding</keyword>
<organism evidence="3 4">
    <name type="scientific">Dunaliella salina</name>
    <name type="common">Green alga</name>
    <name type="synonym">Protococcus salinus</name>
    <dbReference type="NCBI Taxonomy" id="3046"/>
    <lineage>
        <taxon>Eukaryota</taxon>
        <taxon>Viridiplantae</taxon>
        <taxon>Chlorophyta</taxon>
        <taxon>core chlorophytes</taxon>
        <taxon>Chlorophyceae</taxon>
        <taxon>CS clade</taxon>
        <taxon>Chlamydomonadales</taxon>
        <taxon>Dunaliellaceae</taxon>
        <taxon>Dunaliella</taxon>
    </lineage>
</organism>
<evidence type="ECO:0000256" key="1">
    <source>
        <dbReference type="PROSITE-ProRule" id="PRU00175"/>
    </source>
</evidence>
<dbReference type="Proteomes" id="UP000815325">
    <property type="component" value="Unassembled WGS sequence"/>
</dbReference>
<name>A0ABQ7FT48_DUNSA</name>
<comment type="caution">
    <text evidence="3">The sequence shown here is derived from an EMBL/GenBank/DDBJ whole genome shotgun (WGS) entry which is preliminary data.</text>
</comment>
<dbReference type="PANTHER" id="PTHR22938">
    <property type="entry name" value="ZINC FINGER PROTEIN 598"/>
    <property type="match status" value="1"/>
</dbReference>
<dbReference type="Gene3D" id="3.30.40.10">
    <property type="entry name" value="Zinc/RING finger domain, C3HC4 (zinc finger)"/>
    <property type="match status" value="1"/>
</dbReference>